<comment type="caution">
    <text evidence="7">The sequence shown here is derived from an EMBL/GenBank/DDBJ whole genome shotgun (WGS) entry which is preliminary data.</text>
</comment>
<dbReference type="STRING" id="36646.A0A1V6V765"/>
<dbReference type="SUPFAM" id="SSF81383">
    <property type="entry name" value="F-box domain"/>
    <property type="match status" value="1"/>
</dbReference>
<dbReference type="Pfam" id="PF25372">
    <property type="entry name" value="DUF7885"/>
    <property type="match status" value="1"/>
</dbReference>
<keyword evidence="1" id="KW-0433">Leucine-rich repeat</keyword>
<keyword evidence="2" id="KW-0677">Repeat</keyword>
<dbReference type="SUPFAM" id="SSF52047">
    <property type="entry name" value="RNI-like"/>
    <property type="match status" value="1"/>
</dbReference>
<keyword evidence="3" id="KW-0833">Ubl conjugation pathway</keyword>
<dbReference type="GO" id="GO:0019005">
    <property type="term" value="C:SCF ubiquitin ligase complex"/>
    <property type="evidence" value="ECO:0007669"/>
    <property type="project" value="TreeGrafter"/>
</dbReference>
<dbReference type="Pfam" id="PF12937">
    <property type="entry name" value="F-box-like"/>
    <property type="match status" value="1"/>
</dbReference>
<sequence length="611" mass="68198">MRFQPYRHPKNILKRTSKRESTPARMHRPREAGRCSSAAPSETSGSTSPERAADDDTDFFMAQANDSQSSIGVANFRDSRLSSEPSEPLPPIGRLPPEILIAIFSKLVAPLDMLNCMLVCRGWAANAVGILWHRPTCNTWANVRSVTTSLGKPDSLFNYADLIKRLNLSALSDDVSDGTILSFNQCKRIERLTLTSCKNLTDKGVSDLVEGNRHLQALDVSELRHLTDHTLATVSRDCPRLQGLNITGCSKITDDALLIVSQKCRQIKRLKLNGVSNVSNRAIQSFAENCPSILEIDLHDCKLVTSISVTPLLTTLRHLRELRLAHCTEIDDSAFISLPQMTFDSLRILDLTACENVRDDSVEKIVRAAPRLRNLVLAKCRFITDRSVMAICRLGKNLHYVHLGHCSNITDSAVMNLVKSCNRIRYIDLACCNLLTDRSVQQLATLPKLRRIGLVKCQAITDQSILALARPKIGHHASVSSLERVHLSYCVQLRMKGIHALLNSCPRLTHLSLTGVQEFLQENLTAFCREAPPEFTQQQRDVFCVFSGDGVNRLRDHLNRNEPSFQEEVEATMYDDDEELDEDEGQMTGLMNATVINDGDDDYIDVGPLNT</sequence>
<dbReference type="GO" id="GO:0031146">
    <property type="term" value="P:SCF-dependent proteasomal ubiquitin-dependent protein catabolic process"/>
    <property type="evidence" value="ECO:0007669"/>
    <property type="project" value="TreeGrafter"/>
</dbReference>
<dbReference type="EMBL" id="MDDG01000001">
    <property type="protein sequence ID" value="OQE46486.1"/>
    <property type="molecule type" value="Genomic_DNA"/>
</dbReference>
<dbReference type="PANTHER" id="PTHR13318">
    <property type="entry name" value="PARTNER OF PAIRED, ISOFORM B-RELATED"/>
    <property type="match status" value="1"/>
</dbReference>
<organism evidence="7 8">
    <name type="scientific">Penicillium coprophilum</name>
    <dbReference type="NCBI Taxonomy" id="36646"/>
    <lineage>
        <taxon>Eukaryota</taxon>
        <taxon>Fungi</taxon>
        <taxon>Dikarya</taxon>
        <taxon>Ascomycota</taxon>
        <taxon>Pezizomycotina</taxon>
        <taxon>Eurotiomycetes</taxon>
        <taxon>Eurotiomycetidae</taxon>
        <taxon>Eurotiales</taxon>
        <taxon>Aspergillaceae</taxon>
        <taxon>Penicillium</taxon>
    </lineage>
</organism>
<accession>A0A1V6V765</accession>
<dbReference type="InterPro" id="IPR001810">
    <property type="entry name" value="F-box_dom"/>
</dbReference>
<feature type="compositionally biased region" description="Basic residues" evidence="4">
    <location>
        <begin position="1"/>
        <end position="17"/>
    </location>
</feature>
<protein>
    <submittedName>
        <fullName evidence="7">Uncharacterized protein</fullName>
    </submittedName>
</protein>
<dbReference type="Proteomes" id="UP000191500">
    <property type="component" value="Unassembled WGS sequence"/>
</dbReference>
<reference evidence="8" key="1">
    <citation type="journal article" date="2017" name="Nat. Microbiol.">
        <title>Global analysis of biosynthetic gene clusters reveals vast potential of secondary metabolite production in Penicillium species.</title>
        <authorList>
            <person name="Nielsen J.C."/>
            <person name="Grijseels S."/>
            <person name="Prigent S."/>
            <person name="Ji B."/>
            <person name="Dainat J."/>
            <person name="Nielsen K.F."/>
            <person name="Frisvad J.C."/>
            <person name="Workman M."/>
            <person name="Nielsen J."/>
        </authorList>
    </citation>
    <scope>NUCLEOTIDE SEQUENCE [LARGE SCALE GENOMIC DNA]</scope>
    <source>
        <strain evidence="8">IBT 31321</strain>
    </source>
</reference>
<keyword evidence="8" id="KW-1185">Reference proteome</keyword>
<gene>
    <name evidence="7" type="ORF">PENCOP_c001G03807</name>
</gene>
<proteinExistence type="predicted"/>
<feature type="region of interest" description="Disordered" evidence="4">
    <location>
        <begin position="1"/>
        <end position="55"/>
    </location>
</feature>
<dbReference type="Gene3D" id="3.80.10.10">
    <property type="entry name" value="Ribonuclease Inhibitor"/>
    <property type="match status" value="3"/>
</dbReference>
<dbReference type="InterPro" id="IPR036047">
    <property type="entry name" value="F-box-like_dom_sf"/>
</dbReference>
<evidence type="ECO:0000313" key="8">
    <source>
        <dbReference type="Proteomes" id="UP000191500"/>
    </source>
</evidence>
<feature type="domain" description="F-box/LRR-repeat protein 15-like leucin rich repeat" evidence="6">
    <location>
        <begin position="221"/>
        <end position="470"/>
    </location>
</feature>
<dbReference type="FunFam" id="3.80.10.10:FF:000251">
    <property type="entry name" value="Ubiquitin ligase complex F-box protein GRR1"/>
    <property type="match status" value="1"/>
</dbReference>
<dbReference type="InterPro" id="IPR032675">
    <property type="entry name" value="LRR_dom_sf"/>
</dbReference>
<dbReference type="InterPro" id="IPR006553">
    <property type="entry name" value="Leu-rich_rpt_Cys-con_subtyp"/>
</dbReference>
<evidence type="ECO:0000313" key="7">
    <source>
        <dbReference type="EMBL" id="OQE46486.1"/>
    </source>
</evidence>
<dbReference type="SMART" id="SM00367">
    <property type="entry name" value="LRR_CC"/>
    <property type="match status" value="12"/>
</dbReference>
<evidence type="ECO:0000256" key="4">
    <source>
        <dbReference type="SAM" id="MobiDB-lite"/>
    </source>
</evidence>
<feature type="domain" description="F-box" evidence="5">
    <location>
        <begin position="92"/>
        <end position="137"/>
    </location>
</feature>
<dbReference type="InterPro" id="IPR057207">
    <property type="entry name" value="FBXL15_LRR"/>
</dbReference>
<evidence type="ECO:0000259" key="5">
    <source>
        <dbReference type="Pfam" id="PF12937"/>
    </source>
</evidence>
<evidence type="ECO:0000256" key="1">
    <source>
        <dbReference type="ARBA" id="ARBA00022614"/>
    </source>
</evidence>
<dbReference type="AlphaFoldDB" id="A0A1V6V765"/>
<feature type="compositionally biased region" description="Polar residues" evidence="4">
    <location>
        <begin position="38"/>
        <end position="49"/>
    </location>
</feature>
<evidence type="ECO:0000256" key="3">
    <source>
        <dbReference type="ARBA" id="ARBA00022786"/>
    </source>
</evidence>
<evidence type="ECO:0000256" key="2">
    <source>
        <dbReference type="ARBA" id="ARBA00022737"/>
    </source>
</evidence>
<name>A0A1V6V765_9EURO</name>
<evidence type="ECO:0000259" key="6">
    <source>
        <dbReference type="Pfam" id="PF25372"/>
    </source>
</evidence>